<reference evidence="2" key="1">
    <citation type="submission" date="2020-07" db="EMBL/GenBank/DDBJ databases">
        <authorList>
            <person name="Pettersson B.M.F."/>
            <person name="Behra P.R.K."/>
            <person name="Ramesh M."/>
            <person name="Das S."/>
            <person name="Dasgupta S."/>
            <person name="Kirsebom L.A."/>
        </authorList>
    </citation>
    <scope>NUCLEOTIDE SEQUENCE</scope>
    <source>
        <strain evidence="2">DSM 44242</strain>
    </source>
</reference>
<reference evidence="3 5" key="3">
    <citation type="submission" date="2024-04" db="EMBL/GenBank/DDBJ databases">
        <title>Genomic Markers of Mycobacteria.</title>
        <authorList>
            <person name="Soliman M.S."/>
            <person name="Elkholy A."/>
            <person name="Soliman N.S."/>
            <person name="Abbas A."/>
            <person name="Khayrat S."/>
            <person name="Shawky S."/>
        </authorList>
    </citation>
    <scope>NUCLEOTIDE SEQUENCE [LARGE SCALE GENOMIC DNA]</scope>
    <source>
        <strain evidence="3 5">Egy-CU-AM5</strain>
    </source>
</reference>
<dbReference type="Proteomes" id="UP001558474">
    <property type="component" value="Unassembled WGS sequence"/>
</dbReference>
<evidence type="ECO:0000313" key="3">
    <source>
        <dbReference type="EMBL" id="MEX3737016.1"/>
    </source>
</evidence>
<feature type="region of interest" description="Disordered" evidence="1">
    <location>
        <begin position="1"/>
        <end position="24"/>
    </location>
</feature>
<keyword evidence="5" id="KW-1185">Reference proteome</keyword>
<dbReference type="Proteomes" id="UP001141659">
    <property type="component" value="Unassembled WGS sequence"/>
</dbReference>
<dbReference type="EMBL" id="JBDLOU010000003">
    <property type="protein sequence ID" value="MEX3737016.1"/>
    <property type="molecule type" value="Genomic_DNA"/>
</dbReference>
<gene>
    <name evidence="3" type="ORF">ABFW12_02075</name>
    <name evidence="2" type="ORF">H5P34_29920</name>
</gene>
<dbReference type="EMBL" id="JACKVC010000026">
    <property type="protein sequence ID" value="MCV7392276.1"/>
    <property type="molecule type" value="Genomic_DNA"/>
</dbReference>
<evidence type="ECO:0000313" key="5">
    <source>
        <dbReference type="Proteomes" id="UP001558474"/>
    </source>
</evidence>
<comment type="caution">
    <text evidence="2">The sequence shown here is derived from an EMBL/GenBank/DDBJ whole genome shotgun (WGS) entry which is preliminary data.</text>
</comment>
<accession>A0AAW5TCF9</accession>
<proteinExistence type="predicted"/>
<dbReference type="RefSeq" id="WP_036442988.1">
    <property type="nucleotide sequence ID" value="NZ_JACKVC010000026.1"/>
</dbReference>
<organism evidence="2 4">
    <name type="scientific">Mycolicibacterium porcinum</name>
    <dbReference type="NCBI Taxonomy" id="39693"/>
    <lineage>
        <taxon>Bacteria</taxon>
        <taxon>Bacillati</taxon>
        <taxon>Actinomycetota</taxon>
        <taxon>Actinomycetes</taxon>
        <taxon>Mycobacteriales</taxon>
        <taxon>Mycobacteriaceae</taxon>
        <taxon>Mycolicibacterium</taxon>
    </lineage>
</organism>
<protein>
    <submittedName>
        <fullName evidence="2">Uncharacterized protein</fullName>
    </submittedName>
</protein>
<evidence type="ECO:0000256" key="1">
    <source>
        <dbReference type="SAM" id="MobiDB-lite"/>
    </source>
</evidence>
<evidence type="ECO:0000313" key="4">
    <source>
        <dbReference type="Proteomes" id="UP001141659"/>
    </source>
</evidence>
<reference evidence="2" key="2">
    <citation type="journal article" date="2022" name="BMC Genomics">
        <title>Comparative genome analysis of mycobacteria focusing on tRNA and non-coding RNA.</title>
        <authorList>
            <person name="Behra P.R.K."/>
            <person name="Pettersson B.M.F."/>
            <person name="Ramesh M."/>
            <person name="Das S."/>
            <person name="Dasgupta S."/>
            <person name="Kirsebom L.A."/>
        </authorList>
    </citation>
    <scope>NUCLEOTIDE SEQUENCE</scope>
    <source>
        <strain evidence="2">DSM 44242</strain>
    </source>
</reference>
<dbReference type="AlphaFoldDB" id="A0AAW5TCF9"/>
<evidence type="ECO:0000313" key="2">
    <source>
        <dbReference type="EMBL" id="MCV7392276.1"/>
    </source>
</evidence>
<sequence length="92" mass="10203">MFSNRHIFRGPSVDLTSTQETAARNAARRAAREARRSLRTARGQYRRYRAGAGAVYLDWPRWHGEYLNEYHGGGGVNEGGLQVGTNVPGDAI</sequence>
<name>A0AAW5TCF9_9MYCO</name>